<proteinExistence type="inferred from homology"/>
<dbReference type="InterPro" id="IPR029045">
    <property type="entry name" value="ClpP/crotonase-like_dom_sf"/>
</dbReference>
<feature type="domain" description="PDZ" evidence="7">
    <location>
        <begin position="73"/>
        <end position="157"/>
    </location>
</feature>
<dbReference type="SMART" id="SM00245">
    <property type="entry name" value="TSPc"/>
    <property type="match status" value="1"/>
</dbReference>
<keyword evidence="3 5" id="KW-0378">Hydrolase</keyword>
<dbReference type="PANTHER" id="PTHR32060:SF30">
    <property type="entry name" value="CARBOXY-TERMINAL PROCESSING PROTEASE CTPA"/>
    <property type="match status" value="1"/>
</dbReference>
<name>A0A9D1M752_9BACT</name>
<dbReference type="Gene3D" id="3.30.750.44">
    <property type="match status" value="1"/>
</dbReference>
<evidence type="ECO:0000256" key="3">
    <source>
        <dbReference type="ARBA" id="ARBA00022801"/>
    </source>
</evidence>
<dbReference type="Pfam" id="PF03572">
    <property type="entry name" value="Peptidase_S41"/>
    <property type="match status" value="1"/>
</dbReference>
<dbReference type="PROSITE" id="PS50106">
    <property type="entry name" value="PDZ"/>
    <property type="match status" value="1"/>
</dbReference>
<dbReference type="CDD" id="cd07560">
    <property type="entry name" value="Peptidase_S41_CPP"/>
    <property type="match status" value="1"/>
</dbReference>
<evidence type="ECO:0000313" key="9">
    <source>
        <dbReference type="Proteomes" id="UP000824112"/>
    </source>
</evidence>
<dbReference type="FunFam" id="3.30.750.44:FF:000001">
    <property type="entry name" value="S41 family peptidase"/>
    <property type="match status" value="1"/>
</dbReference>
<organism evidence="8 9">
    <name type="scientific">Candidatus Gallibacteroides avistercoris</name>
    <dbReference type="NCBI Taxonomy" id="2840833"/>
    <lineage>
        <taxon>Bacteria</taxon>
        <taxon>Pseudomonadati</taxon>
        <taxon>Bacteroidota</taxon>
        <taxon>Bacteroidia</taxon>
        <taxon>Bacteroidales</taxon>
        <taxon>Bacteroidaceae</taxon>
        <taxon>Bacteroidaceae incertae sedis</taxon>
        <taxon>Candidatus Gallibacteroides</taxon>
    </lineage>
</organism>
<dbReference type="SUPFAM" id="SSF50156">
    <property type="entry name" value="PDZ domain-like"/>
    <property type="match status" value="1"/>
</dbReference>
<evidence type="ECO:0000256" key="6">
    <source>
        <dbReference type="SAM" id="SignalP"/>
    </source>
</evidence>
<dbReference type="GO" id="GO:0006508">
    <property type="term" value="P:proteolysis"/>
    <property type="evidence" value="ECO:0007669"/>
    <property type="project" value="UniProtKB-KW"/>
</dbReference>
<comment type="similarity">
    <text evidence="1 5">Belongs to the peptidase S41A family.</text>
</comment>
<evidence type="ECO:0000256" key="2">
    <source>
        <dbReference type="ARBA" id="ARBA00022670"/>
    </source>
</evidence>
<dbReference type="Pfam" id="PF22694">
    <property type="entry name" value="CtpB_N-like"/>
    <property type="match status" value="1"/>
</dbReference>
<dbReference type="InterPro" id="IPR036034">
    <property type="entry name" value="PDZ_sf"/>
</dbReference>
<dbReference type="EMBL" id="DVNA01000111">
    <property type="protein sequence ID" value="HIU55123.1"/>
    <property type="molecule type" value="Genomic_DNA"/>
</dbReference>
<dbReference type="GO" id="GO:0004175">
    <property type="term" value="F:endopeptidase activity"/>
    <property type="evidence" value="ECO:0007669"/>
    <property type="project" value="TreeGrafter"/>
</dbReference>
<gene>
    <name evidence="8" type="ORF">IAB03_04855</name>
</gene>
<evidence type="ECO:0000256" key="5">
    <source>
        <dbReference type="RuleBase" id="RU004404"/>
    </source>
</evidence>
<dbReference type="AlphaFoldDB" id="A0A9D1M752"/>
<feature type="signal peptide" evidence="6">
    <location>
        <begin position="1"/>
        <end position="19"/>
    </location>
</feature>
<reference evidence="8" key="1">
    <citation type="submission" date="2020-10" db="EMBL/GenBank/DDBJ databases">
        <authorList>
            <person name="Gilroy R."/>
        </authorList>
    </citation>
    <scope>NUCLEOTIDE SEQUENCE</scope>
    <source>
        <strain evidence="8">CHK158-818</strain>
    </source>
</reference>
<protein>
    <submittedName>
        <fullName evidence="8">S41 family peptidase</fullName>
    </submittedName>
</protein>
<dbReference type="Gene3D" id="3.90.226.10">
    <property type="entry name" value="2-enoyl-CoA Hydratase, Chain A, domain 1"/>
    <property type="match status" value="1"/>
</dbReference>
<dbReference type="Gene3D" id="2.30.42.10">
    <property type="match status" value="1"/>
</dbReference>
<keyword evidence="6" id="KW-0732">Signal</keyword>
<dbReference type="SMART" id="SM00228">
    <property type="entry name" value="PDZ"/>
    <property type="match status" value="1"/>
</dbReference>
<comment type="caution">
    <text evidence="8">The sequence shown here is derived from an EMBL/GenBank/DDBJ whole genome shotgun (WGS) entry which is preliminary data.</text>
</comment>
<reference evidence="8" key="2">
    <citation type="journal article" date="2021" name="PeerJ">
        <title>Extensive microbial diversity within the chicken gut microbiome revealed by metagenomics and culture.</title>
        <authorList>
            <person name="Gilroy R."/>
            <person name="Ravi A."/>
            <person name="Getino M."/>
            <person name="Pursley I."/>
            <person name="Horton D.L."/>
            <person name="Alikhan N.F."/>
            <person name="Baker D."/>
            <person name="Gharbi K."/>
            <person name="Hall N."/>
            <person name="Watson M."/>
            <person name="Adriaenssens E.M."/>
            <person name="Foster-Nyarko E."/>
            <person name="Jarju S."/>
            <person name="Secka A."/>
            <person name="Antonio M."/>
            <person name="Oren A."/>
            <person name="Chaudhuri R.R."/>
            <person name="La Ragione R."/>
            <person name="Hildebrand F."/>
            <person name="Pallen M.J."/>
        </authorList>
    </citation>
    <scope>NUCLEOTIDE SEQUENCE</scope>
    <source>
        <strain evidence="8">CHK158-818</strain>
    </source>
</reference>
<evidence type="ECO:0000256" key="4">
    <source>
        <dbReference type="ARBA" id="ARBA00022825"/>
    </source>
</evidence>
<keyword evidence="4 5" id="KW-0720">Serine protease</keyword>
<sequence length="530" mass="59183">MKKILFLWIAIGVTLSATAQKQSEANRKLSLSEFAISSLYVDSVDETKLVEDAIRGMLQELDPHSTYMTPEEVKELNETMQGNFEGIGIQFEMYKDTLYVIQTVPGGPSEKVGLLAGDRILTVNDTLIAGVGRSNTEIMNLIRGKKGTTVVITVLRRGQTEPMTFKIIRDQIPIHSLDAAYMATPNTGYIRLNRFGATTHQEFVEAVKKLKKQGMKNLILDLQGNGGGYLNSSIEIADELLDDKKLIVYTQGRKMPREDAIATKEGIFQKGKLVVLVEGSSASASEIVSGAIQDWDRGIIVGRRTFGKGLVQRPVPLPDGSMIRLTVSRYYTPSGRSIQRPYTDGVDQYNQDLIERYNRGELTNADSIHFPDSLKVSTLLNQRTVYGGGGIMPDYFVPLDTTRFTKYLGQVVAAGILNSYCTDYIDRNRAEIQTHYKTLDRYIESFTVSDAMVNEVIAAAEKEKITPSGAITDQEKATIRDWIKSLLARDLFNYEAYIQVSNLSSDTYQKALEIIENDELYNQLLGVQKK</sequence>
<dbReference type="Proteomes" id="UP000824112">
    <property type="component" value="Unassembled WGS sequence"/>
</dbReference>
<dbReference type="GO" id="GO:0030288">
    <property type="term" value="C:outer membrane-bounded periplasmic space"/>
    <property type="evidence" value="ECO:0007669"/>
    <property type="project" value="TreeGrafter"/>
</dbReference>
<evidence type="ECO:0000256" key="1">
    <source>
        <dbReference type="ARBA" id="ARBA00009179"/>
    </source>
</evidence>
<keyword evidence="2 5" id="KW-0645">Protease</keyword>
<dbReference type="PANTHER" id="PTHR32060">
    <property type="entry name" value="TAIL-SPECIFIC PROTEASE"/>
    <property type="match status" value="1"/>
</dbReference>
<dbReference type="GO" id="GO:0008236">
    <property type="term" value="F:serine-type peptidase activity"/>
    <property type="evidence" value="ECO:0007669"/>
    <property type="project" value="UniProtKB-KW"/>
</dbReference>
<dbReference type="Pfam" id="PF13180">
    <property type="entry name" value="PDZ_2"/>
    <property type="match status" value="1"/>
</dbReference>
<dbReference type="CDD" id="cd06782">
    <property type="entry name" value="cpPDZ_CPP-like"/>
    <property type="match status" value="1"/>
</dbReference>
<feature type="chain" id="PRO_5039139590" evidence="6">
    <location>
        <begin position="20"/>
        <end position="530"/>
    </location>
</feature>
<dbReference type="NCBIfam" id="TIGR00225">
    <property type="entry name" value="prc"/>
    <property type="match status" value="1"/>
</dbReference>
<dbReference type="InterPro" id="IPR004447">
    <property type="entry name" value="Peptidase_S41A"/>
</dbReference>
<dbReference type="SUPFAM" id="SSF52096">
    <property type="entry name" value="ClpP/crotonase"/>
    <property type="match status" value="1"/>
</dbReference>
<evidence type="ECO:0000313" key="8">
    <source>
        <dbReference type="EMBL" id="HIU55123.1"/>
    </source>
</evidence>
<dbReference type="GO" id="GO:0007165">
    <property type="term" value="P:signal transduction"/>
    <property type="evidence" value="ECO:0007669"/>
    <property type="project" value="TreeGrafter"/>
</dbReference>
<dbReference type="InterPro" id="IPR001478">
    <property type="entry name" value="PDZ"/>
</dbReference>
<dbReference type="InterPro" id="IPR055210">
    <property type="entry name" value="CtpA/B_N"/>
</dbReference>
<dbReference type="InterPro" id="IPR005151">
    <property type="entry name" value="Tail-specific_protease"/>
</dbReference>
<evidence type="ECO:0000259" key="7">
    <source>
        <dbReference type="PROSITE" id="PS50106"/>
    </source>
</evidence>
<accession>A0A9D1M752</accession>